<dbReference type="SUPFAM" id="SSF57903">
    <property type="entry name" value="FYVE/PHD zinc finger"/>
    <property type="match status" value="1"/>
</dbReference>
<evidence type="ECO:0000313" key="9">
    <source>
        <dbReference type="Proteomes" id="UP001363151"/>
    </source>
</evidence>
<dbReference type="InterPro" id="IPR013083">
    <property type="entry name" value="Znf_RING/FYVE/PHD"/>
</dbReference>
<dbReference type="InterPro" id="IPR019787">
    <property type="entry name" value="Znf_PHD-finger"/>
</dbReference>
<dbReference type="InterPro" id="IPR001965">
    <property type="entry name" value="Znf_PHD"/>
</dbReference>
<feature type="domain" description="RING-type" evidence="7">
    <location>
        <begin position="27"/>
        <end position="70"/>
    </location>
</feature>
<name>A0ABR1FY73_AURAN</name>
<dbReference type="SUPFAM" id="SSF57850">
    <property type="entry name" value="RING/U-box"/>
    <property type="match status" value="1"/>
</dbReference>
<keyword evidence="9" id="KW-1185">Reference proteome</keyword>
<comment type="caution">
    <text evidence="8">The sequence shown here is derived from an EMBL/GenBank/DDBJ whole genome shotgun (WGS) entry which is preliminary data.</text>
</comment>
<dbReference type="InterPro" id="IPR011011">
    <property type="entry name" value="Znf_FYVE_PHD"/>
</dbReference>
<sequence length="299" mass="31035">MESSSAPAAPPAAPAPVPAADDEGDVCGICLDELDDDGERGRPEGCDGHFFHADCLLEWAARCALCPLCKAPFGAVRHGDGRVSRVKTQDEDEEEEEEEDFCAVCRGGGELLICDGGGPGCAGFAHVGCAGLFEVPEGDWFCGNCLRRRTIRGVALAPTAATLTASPRRPPRRRQLGRRPGGAAAADDGRARDVAAARASPAARRGTPGAAGRRYLGGAARAPPARPAQRYARSLAAPRGAAPEAPDASGGRRSTPPPLPSLSDGESAAPSGRAADVMRRRRSRRAAARAATPRPRPRP</sequence>
<protein>
    <recommendedName>
        <fullName evidence="10">PHD-type domain-containing protein</fullName>
    </recommendedName>
</protein>
<keyword evidence="3" id="KW-0862">Zinc</keyword>
<reference evidence="8 9" key="1">
    <citation type="submission" date="2024-03" db="EMBL/GenBank/DDBJ databases">
        <title>Aureococcus anophagefferens CCMP1851 and Kratosvirus quantuckense: Draft genome of a second virus-susceptible host strain in the model system.</title>
        <authorList>
            <person name="Chase E."/>
            <person name="Truchon A.R."/>
            <person name="Schepens W."/>
            <person name="Wilhelm S.W."/>
        </authorList>
    </citation>
    <scope>NUCLEOTIDE SEQUENCE [LARGE SCALE GENOMIC DNA]</scope>
    <source>
        <strain evidence="8 9">CCMP1851</strain>
    </source>
</reference>
<evidence type="ECO:0000256" key="2">
    <source>
        <dbReference type="ARBA" id="ARBA00022771"/>
    </source>
</evidence>
<dbReference type="PROSITE" id="PS50016">
    <property type="entry name" value="ZF_PHD_2"/>
    <property type="match status" value="1"/>
</dbReference>
<feature type="compositionally biased region" description="Low complexity" evidence="5">
    <location>
        <begin position="196"/>
        <end position="233"/>
    </location>
</feature>
<organism evidence="8 9">
    <name type="scientific">Aureococcus anophagefferens</name>
    <name type="common">Harmful bloom alga</name>
    <dbReference type="NCBI Taxonomy" id="44056"/>
    <lineage>
        <taxon>Eukaryota</taxon>
        <taxon>Sar</taxon>
        <taxon>Stramenopiles</taxon>
        <taxon>Ochrophyta</taxon>
        <taxon>Pelagophyceae</taxon>
        <taxon>Pelagomonadales</taxon>
        <taxon>Pelagomonadaceae</taxon>
        <taxon>Aureococcus</taxon>
    </lineage>
</organism>
<dbReference type="InterPro" id="IPR047157">
    <property type="entry name" value="PHRF1/Atg35"/>
</dbReference>
<evidence type="ECO:0000256" key="3">
    <source>
        <dbReference type="ARBA" id="ARBA00022833"/>
    </source>
</evidence>
<evidence type="ECO:0000259" key="6">
    <source>
        <dbReference type="PROSITE" id="PS50016"/>
    </source>
</evidence>
<feature type="region of interest" description="Disordered" evidence="5">
    <location>
        <begin position="1"/>
        <end position="21"/>
    </location>
</feature>
<evidence type="ECO:0008006" key="10">
    <source>
        <dbReference type="Google" id="ProtNLM"/>
    </source>
</evidence>
<dbReference type="SMART" id="SM00249">
    <property type="entry name" value="PHD"/>
    <property type="match status" value="1"/>
</dbReference>
<gene>
    <name evidence="8" type="ORF">SO694_00051239</name>
</gene>
<feature type="domain" description="PHD-type" evidence="6">
    <location>
        <begin position="99"/>
        <end position="148"/>
    </location>
</feature>
<feature type="region of interest" description="Disordered" evidence="5">
    <location>
        <begin position="162"/>
        <end position="299"/>
    </location>
</feature>
<feature type="compositionally biased region" description="Pro residues" evidence="5">
    <location>
        <begin position="8"/>
        <end position="17"/>
    </location>
</feature>
<dbReference type="Gene3D" id="3.30.40.10">
    <property type="entry name" value="Zinc/RING finger domain, C3HC4 (zinc finger)"/>
    <property type="match status" value="2"/>
</dbReference>
<evidence type="ECO:0000313" key="8">
    <source>
        <dbReference type="EMBL" id="KAK7241218.1"/>
    </source>
</evidence>
<keyword evidence="1" id="KW-0479">Metal-binding</keyword>
<dbReference type="PANTHER" id="PTHR12618">
    <property type="entry name" value="PHD AND RING FINGER DOMAIN-CONTAINING PROTEIN 1"/>
    <property type="match status" value="1"/>
</dbReference>
<dbReference type="InterPro" id="IPR001841">
    <property type="entry name" value="Znf_RING"/>
</dbReference>
<dbReference type="PANTHER" id="PTHR12618:SF20">
    <property type="entry name" value="PHD AND RING FINGER DOMAIN-CONTAINING PROTEIN 1"/>
    <property type="match status" value="1"/>
</dbReference>
<dbReference type="Pfam" id="PF13639">
    <property type="entry name" value="zf-RING_2"/>
    <property type="match status" value="1"/>
</dbReference>
<evidence type="ECO:0000256" key="4">
    <source>
        <dbReference type="PROSITE-ProRule" id="PRU00175"/>
    </source>
</evidence>
<dbReference type="PROSITE" id="PS50089">
    <property type="entry name" value="ZF_RING_2"/>
    <property type="match status" value="1"/>
</dbReference>
<evidence type="ECO:0000256" key="5">
    <source>
        <dbReference type="SAM" id="MobiDB-lite"/>
    </source>
</evidence>
<proteinExistence type="predicted"/>
<dbReference type="Proteomes" id="UP001363151">
    <property type="component" value="Unassembled WGS sequence"/>
</dbReference>
<accession>A0ABR1FY73</accession>
<keyword evidence="2 4" id="KW-0863">Zinc-finger</keyword>
<evidence type="ECO:0000256" key="1">
    <source>
        <dbReference type="ARBA" id="ARBA00022723"/>
    </source>
</evidence>
<dbReference type="EMBL" id="JBBJCI010000204">
    <property type="protein sequence ID" value="KAK7241218.1"/>
    <property type="molecule type" value="Genomic_DNA"/>
</dbReference>
<evidence type="ECO:0000259" key="7">
    <source>
        <dbReference type="PROSITE" id="PS50089"/>
    </source>
</evidence>